<evidence type="ECO:0000313" key="8">
    <source>
        <dbReference type="EMBL" id="KAK2164711.1"/>
    </source>
</evidence>
<reference evidence="8" key="1">
    <citation type="journal article" date="2023" name="Mol. Biol. Evol.">
        <title>Third-Generation Sequencing Reveals the Adaptive Role of the Epigenome in Three Deep-Sea Polychaetes.</title>
        <authorList>
            <person name="Perez M."/>
            <person name="Aroh O."/>
            <person name="Sun Y."/>
            <person name="Lan Y."/>
            <person name="Juniper S.K."/>
            <person name="Young C.R."/>
            <person name="Angers B."/>
            <person name="Qian P.Y."/>
        </authorList>
    </citation>
    <scope>NUCLEOTIDE SEQUENCE</scope>
    <source>
        <strain evidence="8">P08H-3</strain>
    </source>
</reference>
<keyword evidence="5" id="KW-0418">Kinase</keyword>
<dbReference type="GO" id="GO:0004674">
    <property type="term" value="F:protein serine/threonine kinase activity"/>
    <property type="evidence" value="ECO:0007669"/>
    <property type="project" value="UniProtKB-KW"/>
</dbReference>
<gene>
    <name evidence="8" type="ORF">LSH36_60g09036</name>
</gene>
<dbReference type="SUPFAM" id="SSF56112">
    <property type="entry name" value="Protein kinase-like (PK-like)"/>
    <property type="match status" value="1"/>
</dbReference>
<dbReference type="InterPro" id="IPR022247">
    <property type="entry name" value="Casein_kinase-1_gamma_C"/>
</dbReference>
<dbReference type="InterPro" id="IPR011009">
    <property type="entry name" value="Kinase-like_dom_sf"/>
</dbReference>
<evidence type="ECO:0000256" key="2">
    <source>
        <dbReference type="ARBA" id="ARBA00022490"/>
    </source>
</evidence>
<protein>
    <recommendedName>
        <fullName evidence="7">Casein kinase 1 gamma C-terminal domain-containing protein</fullName>
    </recommendedName>
</protein>
<comment type="caution">
    <text evidence="8">The sequence shown here is derived from an EMBL/GenBank/DDBJ whole genome shotgun (WGS) entry which is preliminary data.</text>
</comment>
<organism evidence="8 9">
    <name type="scientific">Paralvinella palmiformis</name>
    <dbReference type="NCBI Taxonomy" id="53620"/>
    <lineage>
        <taxon>Eukaryota</taxon>
        <taxon>Metazoa</taxon>
        <taxon>Spiralia</taxon>
        <taxon>Lophotrochozoa</taxon>
        <taxon>Annelida</taxon>
        <taxon>Polychaeta</taxon>
        <taxon>Sedentaria</taxon>
        <taxon>Canalipalpata</taxon>
        <taxon>Terebellida</taxon>
        <taxon>Terebelliformia</taxon>
        <taxon>Alvinellidae</taxon>
        <taxon>Paralvinella</taxon>
    </lineage>
</organism>
<dbReference type="PANTHER" id="PTHR11909">
    <property type="entry name" value="CASEIN KINASE-RELATED"/>
    <property type="match status" value="1"/>
</dbReference>
<dbReference type="InterPro" id="IPR050235">
    <property type="entry name" value="CK1_Ser-Thr_kinase"/>
</dbReference>
<sequence>QSRRDDLEALGHMFMYFLRGSLPWQGLKADTLKERYQKIGDTKRATAIEVLCENFPEELTTYLRYVRRLDFFETPDYDYLRKLFSDLMAKNRWECDWDFDWCGRQLVSVLTHGAAGVRAGCPVSVVNKMLNQGADGSLILASTDWGYFYALPSQLINKRLRDWLPMGYSDCQLETQTPVGSIGHTETGVSPAHRGHTTADDRKQTTQQTKVGRLMMIVPIITRCRQYLDDPNAQSSNQRGTAWGENPRQTNNLLGANLTPADRHGGSVQVVSSTNGELGPDDPTAGHSNTPITAPAEVEVVDETKYVVQSSGSALFPFLALRVGT</sequence>
<comment type="subcellular location">
    <subcellularLocation>
        <location evidence="1">Cytoplasm</location>
    </subcellularLocation>
</comment>
<keyword evidence="4" id="KW-0808">Transferase</keyword>
<keyword evidence="3" id="KW-0723">Serine/threonine-protein kinase</keyword>
<dbReference type="EMBL" id="JAODUP010000060">
    <property type="protein sequence ID" value="KAK2164711.1"/>
    <property type="molecule type" value="Genomic_DNA"/>
</dbReference>
<dbReference type="AlphaFoldDB" id="A0AAD9NDX6"/>
<feature type="domain" description="Casein kinase 1 gamma C-terminal" evidence="7">
    <location>
        <begin position="176"/>
        <end position="292"/>
    </location>
</feature>
<evidence type="ECO:0000256" key="5">
    <source>
        <dbReference type="ARBA" id="ARBA00022777"/>
    </source>
</evidence>
<evidence type="ECO:0000259" key="7">
    <source>
        <dbReference type="Pfam" id="PF12605"/>
    </source>
</evidence>
<evidence type="ECO:0000256" key="3">
    <source>
        <dbReference type="ARBA" id="ARBA00022527"/>
    </source>
</evidence>
<evidence type="ECO:0000256" key="4">
    <source>
        <dbReference type="ARBA" id="ARBA00022679"/>
    </source>
</evidence>
<feature type="region of interest" description="Disordered" evidence="6">
    <location>
        <begin position="186"/>
        <end position="208"/>
    </location>
</feature>
<accession>A0AAD9NDX6</accession>
<evidence type="ECO:0000256" key="1">
    <source>
        <dbReference type="ARBA" id="ARBA00004496"/>
    </source>
</evidence>
<feature type="non-terminal residue" evidence="8">
    <location>
        <position position="1"/>
    </location>
</feature>
<evidence type="ECO:0000313" key="9">
    <source>
        <dbReference type="Proteomes" id="UP001208570"/>
    </source>
</evidence>
<feature type="region of interest" description="Disordered" evidence="6">
    <location>
        <begin position="230"/>
        <end position="291"/>
    </location>
</feature>
<dbReference type="Gene3D" id="1.10.510.10">
    <property type="entry name" value="Transferase(Phosphotransferase) domain 1"/>
    <property type="match status" value="1"/>
</dbReference>
<dbReference type="Pfam" id="PF12605">
    <property type="entry name" value="CK1gamma_C"/>
    <property type="match status" value="1"/>
</dbReference>
<name>A0AAD9NDX6_9ANNE</name>
<keyword evidence="2" id="KW-0963">Cytoplasm</keyword>
<keyword evidence="9" id="KW-1185">Reference proteome</keyword>
<dbReference type="GO" id="GO:0005737">
    <property type="term" value="C:cytoplasm"/>
    <property type="evidence" value="ECO:0007669"/>
    <property type="project" value="UniProtKB-SubCell"/>
</dbReference>
<proteinExistence type="predicted"/>
<evidence type="ECO:0000256" key="6">
    <source>
        <dbReference type="SAM" id="MobiDB-lite"/>
    </source>
</evidence>
<dbReference type="Proteomes" id="UP001208570">
    <property type="component" value="Unassembled WGS sequence"/>
</dbReference>